<feature type="transmembrane region" description="Helical" evidence="5">
    <location>
        <begin position="156"/>
        <end position="174"/>
    </location>
</feature>
<dbReference type="InterPro" id="IPR003594">
    <property type="entry name" value="HATPase_dom"/>
</dbReference>
<dbReference type="PANTHER" id="PTHR24421">
    <property type="entry name" value="NITRATE/NITRITE SENSOR PROTEIN NARX-RELATED"/>
    <property type="match status" value="1"/>
</dbReference>
<organism evidence="8 9">
    <name type="scientific">Parafrankia soli</name>
    <dbReference type="NCBI Taxonomy" id="2599596"/>
    <lineage>
        <taxon>Bacteria</taxon>
        <taxon>Bacillati</taxon>
        <taxon>Actinomycetota</taxon>
        <taxon>Actinomycetes</taxon>
        <taxon>Frankiales</taxon>
        <taxon>Frankiaceae</taxon>
        <taxon>Parafrankia</taxon>
    </lineage>
</organism>
<dbReference type="RefSeq" id="WP_071059724.1">
    <property type="nucleotide sequence ID" value="NZ_MAXA01000014.1"/>
</dbReference>
<evidence type="ECO:0000313" key="8">
    <source>
        <dbReference type="EMBL" id="OHV45123.1"/>
    </source>
</evidence>
<dbReference type="NCBIfam" id="NF047322">
    <property type="entry name" value="HK_morpho_MacS"/>
    <property type="match status" value="1"/>
</dbReference>
<feature type="transmembrane region" description="Helical" evidence="5">
    <location>
        <begin position="121"/>
        <end position="144"/>
    </location>
</feature>
<dbReference type="InterPro" id="IPR045975">
    <property type="entry name" value="DUF5931"/>
</dbReference>
<feature type="transmembrane region" description="Helical" evidence="5">
    <location>
        <begin position="21"/>
        <end position="39"/>
    </location>
</feature>
<feature type="domain" description="DUF5931" evidence="7">
    <location>
        <begin position="14"/>
        <end position="181"/>
    </location>
</feature>
<evidence type="ECO:0000256" key="2">
    <source>
        <dbReference type="ARBA" id="ARBA00022777"/>
    </source>
</evidence>
<keyword evidence="2 8" id="KW-0418">Kinase</keyword>
<dbReference type="GO" id="GO:0000160">
    <property type="term" value="P:phosphorelay signal transduction system"/>
    <property type="evidence" value="ECO:0007669"/>
    <property type="project" value="UniProtKB-KW"/>
</dbReference>
<dbReference type="Gene3D" id="3.30.565.10">
    <property type="entry name" value="Histidine kinase-like ATPase, C-terminal domain"/>
    <property type="match status" value="1"/>
</dbReference>
<keyword evidence="1" id="KW-0808">Transferase</keyword>
<sequence>MSRGPDRFRAAEGVRGALWRSLAVFRLVAAAYAVATVGLDLGQTPHPGRGLAWFGVLAVWSVVMSWLAPAADGWRPWRRYGLVVADVVVCVAVMLTCGVVSPAGSTDVLPALWTASGVFSAALAGGTAGGAAGGSVLAVASFVASGSVSDSSVRPAVLFVVSGIVVGYLSRTAIRAESALADVLAARAGDAERERLARGVHDSVLQVLSLIAREAERGMAAADVARLAAAQESALRDLLRTPGTSQPVELGRPTGRETGPGRRDAAGRRGAGRGGGSSRPARPEADLEPLLTGLARMSRSTTAVGRVIPPGPALSGMISGPSAEDMPAVVTVSTPGAPVPLPADHADEVVAAVRAALDNVATHAGPGASAWLLLEDDGDSVTVTVRDDGIGIEPGRAEQAAAEGRLGLAVSVCGRIRDLGGDVVVTGRPGQGTEVELRVPR</sequence>
<dbReference type="InterPro" id="IPR050482">
    <property type="entry name" value="Sensor_HK_TwoCompSys"/>
</dbReference>
<reference evidence="9" key="1">
    <citation type="submission" date="2016-07" db="EMBL/GenBank/DDBJ databases">
        <title>Frankia sp. NRRL B-16219 Genome sequencing.</title>
        <authorList>
            <person name="Ghodhbane-Gtari F."/>
            <person name="Swanson E."/>
            <person name="Gueddou A."/>
            <person name="Louati M."/>
            <person name="Nouioui I."/>
            <person name="Hezbri K."/>
            <person name="Abebe-Akele F."/>
            <person name="Simpson S."/>
            <person name="Morris K."/>
            <person name="Thomas K."/>
            <person name="Gtari M."/>
            <person name="Tisa L.S."/>
        </authorList>
    </citation>
    <scope>NUCLEOTIDE SEQUENCE [LARGE SCALE GENOMIC DNA]</scope>
    <source>
        <strain evidence="9">NRRL B-16219</strain>
    </source>
</reference>
<dbReference type="OrthoDB" id="5181554at2"/>
<dbReference type="Pfam" id="PF02518">
    <property type="entry name" value="HATPase_c"/>
    <property type="match status" value="1"/>
</dbReference>
<keyword evidence="5" id="KW-1133">Transmembrane helix</keyword>
<accession>A0A1S1REM4</accession>
<dbReference type="SUPFAM" id="SSF55874">
    <property type="entry name" value="ATPase domain of HSP90 chaperone/DNA topoisomerase II/histidine kinase"/>
    <property type="match status" value="1"/>
</dbReference>
<evidence type="ECO:0000256" key="5">
    <source>
        <dbReference type="SAM" id="Phobius"/>
    </source>
</evidence>
<comment type="caution">
    <text evidence="8">The sequence shown here is derived from an EMBL/GenBank/DDBJ whole genome shotgun (WGS) entry which is preliminary data.</text>
</comment>
<dbReference type="Proteomes" id="UP000179769">
    <property type="component" value="Unassembled WGS sequence"/>
</dbReference>
<feature type="domain" description="Histidine kinase/HSP90-like ATPase" evidence="6">
    <location>
        <begin position="347"/>
        <end position="440"/>
    </location>
</feature>
<proteinExistence type="predicted"/>
<evidence type="ECO:0000313" key="9">
    <source>
        <dbReference type="Proteomes" id="UP000179769"/>
    </source>
</evidence>
<dbReference type="PANTHER" id="PTHR24421:SF61">
    <property type="entry name" value="OXYGEN SENSOR HISTIDINE KINASE NREB"/>
    <property type="match status" value="1"/>
</dbReference>
<feature type="transmembrane region" description="Helical" evidence="5">
    <location>
        <begin position="51"/>
        <end position="68"/>
    </location>
</feature>
<dbReference type="InterPro" id="IPR036890">
    <property type="entry name" value="HATPase_C_sf"/>
</dbReference>
<dbReference type="EMBL" id="MAXA01000014">
    <property type="protein sequence ID" value="OHV45123.1"/>
    <property type="molecule type" value="Genomic_DNA"/>
</dbReference>
<keyword evidence="9" id="KW-1185">Reference proteome</keyword>
<name>A0A1S1REM4_9ACTN</name>
<dbReference type="AlphaFoldDB" id="A0A1S1REM4"/>
<evidence type="ECO:0000259" key="6">
    <source>
        <dbReference type="Pfam" id="PF02518"/>
    </source>
</evidence>
<dbReference type="CDD" id="cd16917">
    <property type="entry name" value="HATPase_UhpB-NarQ-NarX-like"/>
    <property type="match status" value="1"/>
</dbReference>
<evidence type="ECO:0000259" key="7">
    <source>
        <dbReference type="Pfam" id="PF19354"/>
    </source>
</evidence>
<keyword evidence="3" id="KW-0902">Two-component regulatory system</keyword>
<keyword evidence="5" id="KW-0472">Membrane</keyword>
<dbReference type="Pfam" id="PF19354">
    <property type="entry name" value="DUF5931"/>
    <property type="match status" value="1"/>
</dbReference>
<keyword evidence="5" id="KW-0812">Transmembrane</keyword>
<evidence type="ECO:0000256" key="3">
    <source>
        <dbReference type="ARBA" id="ARBA00023012"/>
    </source>
</evidence>
<protein>
    <submittedName>
        <fullName evidence="8">Histidine kinase</fullName>
    </submittedName>
</protein>
<dbReference type="GO" id="GO:0016301">
    <property type="term" value="F:kinase activity"/>
    <property type="evidence" value="ECO:0007669"/>
    <property type="project" value="UniProtKB-KW"/>
</dbReference>
<feature type="transmembrane region" description="Helical" evidence="5">
    <location>
        <begin position="80"/>
        <end position="101"/>
    </location>
</feature>
<evidence type="ECO:0000256" key="4">
    <source>
        <dbReference type="SAM" id="MobiDB-lite"/>
    </source>
</evidence>
<evidence type="ECO:0000256" key="1">
    <source>
        <dbReference type="ARBA" id="ARBA00022679"/>
    </source>
</evidence>
<gene>
    <name evidence="8" type="ORF">BBK14_09720</name>
</gene>
<feature type="region of interest" description="Disordered" evidence="4">
    <location>
        <begin position="237"/>
        <end position="285"/>
    </location>
</feature>